<evidence type="ECO:0000313" key="2">
    <source>
        <dbReference type="Proteomes" id="UP001064048"/>
    </source>
</evidence>
<dbReference type="EMBL" id="CM046118">
    <property type="protein sequence ID" value="KAI8438864.1"/>
    <property type="molecule type" value="Genomic_DNA"/>
</dbReference>
<proteinExistence type="predicted"/>
<protein>
    <submittedName>
        <fullName evidence="1">Uncharacterized protein</fullName>
    </submittedName>
</protein>
<evidence type="ECO:0000313" key="1">
    <source>
        <dbReference type="EMBL" id="KAI8438864.1"/>
    </source>
</evidence>
<name>A0ACC0KRA0_CHOFU</name>
<organism evidence="1 2">
    <name type="scientific">Choristoneura fumiferana</name>
    <name type="common">Spruce budworm moth</name>
    <name type="synonym">Archips fumiferana</name>
    <dbReference type="NCBI Taxonomy" id="7141"/>
    <lineage>
        <taxon>Eukaryota</taxon>
        <taxon>Metazoa</taxon>
        <taxon>Ecdysozoa</taxon>
        <taxon>Arthropoda</taxon>
        <taxon>Hexapoda</taxon>
        <taxon>Insecta</taxon>
        <taxon>Pterygota</taxon>
        <taxon>Neoptera</taxon>
        <taxon>Endopterygota</taxon>
        <taxon>Lepidoptera</taxon>
        <taxon>Glossata</taxon>
        <taxon>Ditrysia</taxon>
        <taxon>Tortricoidea</taxon>
        <taxon>Tortricidae</taxon>
        <taxon>Tortricinae</taxon>
        <taxon>Choristoneura</taxon>
    </lineage>
</organism>
<comment type="caution">
    <text evidence="1">The sequence shown here is derived from an EMBL/GenBank/DDBJ whole genome shotgun (WGS) entry which is preliminary data.</text>
</comment>
<gene>
    <name evidence="1" type="ORF">MSG28_011208</name>
</gene>
<sequence>MFQDTAIDYRVEFTKWWVNEFKNVKFPTGGTVFDYYIDTETKQFTPWTEKVPKFELDPDIPLQGLLFSSNECLEAPSDLIRLWLHETQRVYGDKLTEDKDIDAFFKMQVDICKKNFEEIDEGVVFEKPNIFCHFAGGIGEPKYMSAGNWDKLNKLLTEAMASYNDLIAAMNLVLFEDAMMHICRINRILESPRGSALLVGVGGSGKQSLSRLAAFISSLEVIQIQLKKGYGVTDLKNELSNLYIKTGLKNVGIMFLMTDAQVANEQFLVLINDMLASGEVADLFPDDEVENIIAGVRNEVKGAGLPDTREVCWKFFIDRVRKQLKVVLCFSPVGATLRVRSRKFPALINCTSINWFHEWPQEALVSVAMRFLEELAVLPTSLKDSVSRFMAYVHTSVNTISKAYLANERRYNYTTPKSYLEQINLYAKLVYNKTDELRAKITRLENGLEKLRSTASQVDDLKAKLAIQEIELKQKNDAADRLIERVGVETAKVQSEKALADEEEEKVAVIAEEVSKKQKDCEEDLIKAEPALIAAQEALNTLNKANLTELKSFGSPPGAVTNVTAAVMVLLAPGGKIPKDRSWKAAKMVMAKVDVFLESLVNYDKENIHPDVIKAIQPYLKDSEFEPEFIRTKSGAAAGLCAWVINIIKFFEVFCDVEPKRKALAAANAELAAASEKLKAIKSQVASLEEQLATLTADFEKATAEKLKCQQEADATNRTIQLANRLVNGLASENVRWAEAVSNFMQQSTTLPGDVLLVCAFISYVGCFTKQYRLDLMHKNWLVFMKTLEPPIPITEGLDPLTMLTDDTIIAVWQNEGLPSDRMSTENATILSNSVRWPLMIDPQLQGVKWIKQKYGDKLRVIRLGQKGYLDTIEKAIIKGDTVLLENIDETVDPVLDPLLGRNLIKKGRAIKIGDKEIEYSTNFRLILHTKLANPHYKPEMQAQTTLVNFTVTRDGLEDQLLAEVVKAERPDLEELKAELTVQQNQFKIQLKELEDDLLSRLSSAGDNILGDTALVENLETTKKTAADIEKKAFSVVFQKAISRAEPAEEVSQRIKNLIDCISYSVFQYTSRGLFECDKLIFASQMTFQILLISEELSPAELDFFLRFPIKPHVTSPVDFLSHQSWGGICSLASKDEFRNLDRDIETSPKRWKKIVEMDCPEREKFPQEWKNKTAIQRLCMLRAFRPDRMTYAVAAFIEEKMGAKYVENRTVEFSKSFEETSPTTPIFFILSPGVNPLKDVEALGKVMGFTADNGNFHNVSLGQGQEVVAEQAMDEALEKGHWVVLQNIHLVKKWLSSLEKKMESFASGSHENYRLFMSAEPAATPSAHIIPQGILESSIKITNEPPTGMQANIHKALDNFNQETLEMCGKEAEFKAILFALCYFHAVVAERRKFGPQGWNKIYPFNVGDLTISVFVLYNYLEANSKVPWEDLRYLFGEIMYGGHITDDWDRRLCNAYLEELMQSDLVDGELHLAPGFPAPPNTDYIGYHQYIEDAMPSESPYLYGLHPNAEIGFLTTTSENLFRTIFEMQPRDAQASGAATVTREDKVKQMLDEIMEKLPEEFNMTEIMGKVEERTPYVIVAFQECERMNYLTGEIRRSLRELDLGLKGELTITSVMEELENALFLDQVPAIWSNRAYPSLLGLSAWFVDLLLRLRELETWATDFVLPSSVWLAGFFNPQSLLTAIMQSTARRYELPLDKMCLQCDVTKKMKEDFTSASTILARKSIQGSSFRQNETVDRMRKIGTIPEIWQPWIADSRSAPPDGAYVHGLLMEGARWDVQAGIVMDSRLKELFPPMPVINVRAITQDKQDLRNMYECPVYKTRTRGPTYVWTFNLKTKDKPSKWTLAGVALLLQT</sequence>
<reference evidence="1 2" key="1">
    <citation type="journal article" date="2022" name="Genome Biol. Evol.">
        <title>The Spruce Budworm Genome: Reconstructing the Evolutionary History of Antifreeze Proteins.</title>
        <authorList>
            <person name="Beliveau C."/>
            <person name="Gagne P."/>
            <person name="Picq S."/>
            <person name="Vernygora O."/>
            <person name="Keeling C.I."/>
            <person name="Pinkney K."/>
            <person name="Doucet D."/>
            <person name="Wen F."/>
            <person name="Johnston J.S."/>
            <person name="Maaroufi H."/>
            <person name="Boyle B."/>
            <person name="Laroche J."/>
            <person name="Dewar K."/>
            <person name="Juretic N."/>
            <person name="Blackburn G."/>
            <person name="Nisole A."/>
            <person name="Brunet B."/>
            <person name="Brandao M."/>
            <person name="Lumley L."/>
            <person name="Duan J."/>
            <person name="Quan G."/>
            <person name="Lucarotti C.J."/>
            <person name="Roe A.D."/>
            <person name="Sperling F.A.H."/>
            <person name="Levesque R.C."/>
            <person name="Cusson M."/>
        </authorList>
    </citation>
    <scope>NUCLEOTIDE SEQUENCE [LARGE SCALE GENOMIC DNA]</scope>
    <source>
        <strain evidence="1">Glfc:IPQL:Cfum</strain>
    </source>
</reference>
<keyword evidence="2" id="KW-1185">Reference proteome</keyword>
<accession>A0ACC0KRA0</accession>
<dbReference type="Proteomes" id="UP001064048">
    <property type="component" value="Chromosome 18"/>
</dbReference>